<evidence type="ECO:0000313" key="4">
    <source>
        <dbReference type="Proteomes" id="UP000321797"/>
    </source>
</evidence>
<evidence type="ECO:0000313" key="3">
    <source>
        <dbReference type="EMBL" id="TXI56989.1"/>
    </source>
</evidence>
<protein>
    <recommendedName>
        <fullName evidence="2">4Fe-4S Wbl-type domain-containing protein</fullName>
    </recommendedName>
</protein>
<dbReference type="Pfam" id="PF02467">
    <property type="entry name" value="Whib"/>
    <property type="match status" value="1"/>
</dbReference>
<accession>A0A5C7Y4Y5</accession>
<name>A0A5C7Y4Y5_9MYCO</name>
<dbReference type="InterPro" id="IPR034768">
    <property type="entry name" value="4FE4S_WBL"/>
</dbReference>
<dbReference type="EMBL" id="SSGD01000042">
    <property type="protein sequence ID" value="TXI56989.1"/>
    <property type="molecule type" value="Genomic_DNA"/>
</dbReference>
<evidence type="ECO:0000259" key="2">
    <source>
        <dbReference type="PROSITE" id="PS51674"/>
    </source>
</evidence>
<organism evidence="3 4">
    <name type="scientific">Mycolicibacter arupensis</name>
    <dbReference type="NCBI Taxonomy" id="342002"/>
    <lineage>
        <taxon>Bacteria</taxon>
        <taxon>Bacillati</taxon>
        <taxon>Actinomycetota</taxon>
        <taxon>Actinomycetes</taxon>
        <taxon>Mycobacteriales</taxon>
        <taxon>Mycobacteriaceae</taxon>
        <taxon>Mycolicibacter</taxon>
    </lineage>
</organism>
<dbReference type="PROSITE" id="PS51674">
    <property type="entry name" value="4FE4S_WBL"/>
    <property type="match status" value="1"/>
</dbReference>
<gene>
    <name evidence="3" type="ORF">E6Q54_09075</name>
</gene>
<comment type="caution">
    <text evidence="3">The sequence shown here is derived from an EMBL/GenBank/DDBJ whole genome shotgun (WGS) entry which is preliminary data.</text>
</comment>
<dbReference type="AlphaFoldDB" id="A0A5C7Y4Y5"/>
<feature type="domain" description="4Fe-4S Wbl-type" evidence="2">
    <location>
        <begin position="46"/>
        <end position="106"/>
    </location>
</feature>
<sequence length="111" mass="12018">MRLSRRHSGPPGRLPANRRGDIVSAPWVDLLTRILAGVPRLPGRAACREHVSVFDLAADGHREAAEEAVAVCESCPVIDACRSWITAARRPPPGVTAGKYTPTKSQRKAEK</sequence>
<feature type="region of interest" description="Disordered" evidence="1">
    <location>
        <begin position="88"/>
        <end position="111"/>
    </location>
</feature>
<evidence type="ECO:0000256" key="1">
    <source>
        <dbReference type="SAM" id="MobiDB-lite"/>
    </source>
</evidence>
<proteinExistence type="predicted"/>
<dbReference type="Proteomes" id="UP000321797">
    <property type="component" value="Unassembled WGS sequence"/>
</dbReference>
<reference evidence="3 4" key="1">
    <citation type="submission" date="2018-09" db="EMBL/GenBank/DDBJ databases">
        <title>Metagenome Assembled Genomes from an Advanced Water Purification Facility.</title>
        <authorList>
            <person name="Stamps B.W."/>
            <person name="Spear J.R."/>
        </authorList>
    </citation>
    <scope>NUCLEOTIDE SEQUENCE [LARGE SCALE GENOMIC DNA]</scope>
    <source>
        <strain evidence="3">Bin_29_2</strain>
    </source>
</reference>